<comment type="caution">
    <text evidence="1">The sequence shown here is derived from an EMBL/GenBank/DDBJ whole genome shotgun (WGS) entry which is preliminary data.</text>
</comment>
<keyword evidence="2" id="KW-1185">Reference proteome</keyword>
<name>A0ABY1PPC1_9BACT</name>
<protein>
    <submittedName>
        <fullName evidence="1">Uncharacterized protein</fullName>
    </submittedName>
</protein>
<organism evidence="1 2">
    <name type="scientific">Neorhodopirellula lusitana</name>
    <dbReference type="NCBI Taxonomy" id="445327"/>
    <lineage>
        <taxon>Bacteria</taxon>
        <taxon>Pseudomonadati</taxon>
        <taxon>Planctomycetota</taxon>
        <taxon>Planctomycetia</taxon>
        <taxon>Pirellulales</taxon>
        <taxon>Pirellulaceae</taxon>
        <taxon>Neorhodopirellula</taxon>
    </lineage>
</organism>
<dbReference type="Proteomes" id="UP001158067">
    <property type="component" value="Unassembled WGS sequence"/>
</dbReference>
<evidence type="ECO:0000313" key="1">
    <source>
        <dbReference type="EMBL" id="SMP38317.1"/>
    </source>
</evidence>
<gene>
    <name evidence="1" type="ORF">SAMN06265222_101110</name>
</gene>
<proteinExistence type="predicted"/>
<dbReference type="EMBL" id="FXUG01000001">
    <property type="protein sequence ID" value="SMP38317.1"/>
    <property type="molecule type" value="Genomic_DNA"/>
</dbReference>
<evidence type="ECO:0000313" key="2">
    <source>
        <dbReference type="Proteomes" id="UP001158067"/>
    </source>
</evidence>
<sequence length="53" mass="5881">MPERHVAKLPADLNDRRQLLSDRFEAVLLTRVLASRLAMGIGHGDWPATANLS</sequence>
<accession>A0ABY1PPC1</accession>
<reference evidence="1 2" key="1">
    <citation type="submission" date="2017-05" db="EMBL/GenBank/DDBJ databases">
        <authorList>
            <person name="Varghese N."/>
            <person name="Submissions S."/>
        </authorList>
    </citation>
    <scope>NUCLEOTIDE SEQUENCE [LARGE SCALE GENOMIC DNA]</scope>
    <source>
        <strain evidence="1 2">DSM 25457</strain>
    </source>
</reference>